<accession>U7UYU0</accession>
<feature type="compositionally biased region" description="Low complexity" evidence="1">
    <location>
        <begin position="22"/>
        <end position="66"/>
    </location>
</feature>
<dbReference type="AlphaFoldDB" id="U7UYU0"/>
<evidence type="ECO:0000256" key="1">
    <source>
        <dbReference type="SAM" id="MobiDB-lite"/>
    </source>
</evidence>
<feature type="region of interest" description="Disordered" evidence="1">
    <location>
        <begin position="148"/>
        <end position="186"/>
    </location>
</feature>
<dbReference type="EMBL" id="AXZG01000068">
    <property type="protein sequence ID" value="ERT64069.1"/>
    <property type="molecule type" value="Genomic_DNA"/>
</dbReference>
<feature type="region of interest" description="Disordered" evidence="1">
    <location>
        <begin position="1"/>
        <end position="66"/>
    </location>
</feature>
<reference evidence="2 3" key="1">
    <citation type="submission" date="2013-08" db="EMBL/GenBank/DDBJ databases">
        <authorList>
            <person name="Weinstock G."/>
            <person name="Sodergren E."/>
            <person name="Wylie T."/>
            <person name="Fulton L."/>
            <person name="Fulton R."/>
            <person name="Fronick C."/>
            <person name="O'Laughlin M."/>
            <person name="Godfrey J."/>
            <person name="Miner T."/>
            <person name="Herter B."/>
            <person name="Appelbaum E."/>
            <person name="Cordes M."/>
            <person name="Lek S."/>
            <person name="Wollam A."/>
            <person name="Pepin K.H."/>
            <person name="Palsikar V.B."/>
            <person name="Mitreva M."/>
            <person name="Wilson R.K."/>
        </authorList>
    </citation>
    <scope>NUCLEOTIDE SEQUENCE [LARGE SCALE GENOMIC DNA]</scope>
    <source>
        <strain evidence="2 3">F0184</strain>
    </source>
</reference>
<dbReference type="Proteomes" id="UP000017174">
    <property type="component" value="Unassembled WGS sequence"/>
</dbReference>
<evidence type="ECO:0000313" key="2">
    <source>
        <dbReference type="EMBL" id="ERT64069.1"/>
    </source>
</evidence>
<sequence length="186" mass="17841">MSTAAQEPTVGTAPATVSDEPTWGTITTSSAAAGAPTAAAAGESASAAAGSGQGGANNNPKNPQAPAEKIARAGESCGNIQAQNGSAVVTVQNGAVVCDRALTVMQEYVNTSASSRASQTIQDAQCSWNEQSSSAECTAANGGVKFTAQLSNPASQQQGGGTAPAQPGASPSTAAASESAAGAAAQ</sequence>
<dbReference type="PATRIC" id="fig|888019.4.peg.1999"/>
<gene>
    <name evidence="2" type="ORF">HMPREF0742_02444</name>
</gene>
<dbReference type="HOGENOM" id="CLU_1453400_0_0_11"/>
<proteinExistence type="predicted"/>
<protein>
    <submittedName>
        <fullName evidence="2">Uncharacterized protein</fullName>
    </submittedName>
</protein>
<organism evidence="2 3">
    <name type="scientific">Rothia aeria F0184</name>
    <dbReference type="NCBI Taxonomy" id="888019"/>
    <lineage>
        <taxon>Bacteria</taxon>
        <taxon>Bacillati</taxon>
        <taxon>Actinomycetota</taxon>
        <taxon>Actinomycetes</taxon>
        <taxon>Micrococcales</taxon>
        <taxon>Micrococcaceae</taxon>
        <taxon>Rothia</taxon>
    </lineage>
</organism>
<name>U7UYU0_9MICC</name>
<feature type="compositionally biased region" description="Low complexity" evidence="1">
    <location>
        <begin position="153"/>
        <end position="186"/>
    </location>
</feature>
<evidence type="ECO:0000313" key="3">
    <source>
        <dbReference type="Proteomes" id="UP000017174"/>
    </source>
</evidence>
<comment type="caution">
    <text evidence="2">The sequence shown here is derived from an EMBL/GenBank/DDBJ whole genome shotgun (WGS) entry which is preliminary data.</text>
</comment>